<accession>A0ABX8LXQ6</accession>
<evidence type="ECO:0000313" key="2">
    <source>
        <dbReference type="Proteomes" id="UP000693715"/>
    </source>
</evidence>
<dbReference type="RefSeq" id="WP_217469693.1">
    <property type="nucleotide sequence ID" value="NZ_CP020335.1"/>
</dbReference>
<organism evidence="1 2">
    <name type="scientific">Photorhabdus akhurstii</name>
    <dbReference type="NCBI Taxonomy" id="171438"/>
    <lineage>
        <taxon>Bacteria</taxon>
        <taxon>Pseudomonadati</taxon>
        <taxon>Pseudomonadota</taxon>
        <taxon>Gammaproteobacteria</taxon>
        <taxon>Enterobacterales</taxon>
        <taxon>Morganellaceae</taxon>
        <taxon>Photorhabdus</taxon>
    </lineage>
</organism>
<dbReference type="Proteomes" id="UP000693715">
    <property type="component" value="Chromosome"/>
</dbReference>
<gene>
    <name evidence="1" type="ORF">B0X70_15005</name>
</gene>
<protein>
    <submittedName>
        <fullName evidence="1">Uncharacterized protein</fullName>
    </submittedName>
</protein>
<reference evidence="1 2" key="1">
    <citation type="submission" date="2017-03" db="EMBL/GenBank/DDBJ databases">
        <title>Genome comparison of Photorhabdus luminescens strain 0813-124 phase variants.</title>
        <authorList>
            <person name="Chien C.-C."/>
            <person name="Chen W.-J."/>
            <person name="Shih M.-C."/>
            <person name="Hsieh F.-C."/>
        </authorList>
    </citation>
    <scope>NUCLEOTIDE SEQUENCE [LARGE SCALE GENOMIC DNA]</scope>
    <source>
        <strain evidence="1 2">0813-124 phase II</strain>
    </source>
</reference>
<keyword evidence="2" id="KW-1185">Reference proteome</keyword>
<dbReference type="EMBL" id="CP020335">
    <property type="protein sequence ID" value="QXF34311.1"/>
    <property type="molecule type" value="Genomic_DNA"/>
</dbReference>
<sequence>MENIKFVYPPFSYEGVRFYLSNDGIIYVSTKIHEITEVAKLTYENGKQWIPKHKNFNSLCRQMFREGDLNQIEKELKKHAKLCAILKRHQIQLYKLILEKDFNEAYKLCMDIKHESGN</sequence>
<proteinExistence type="predicted"/>
<name>A0ABX8LXQ6_9GAMM</name>
<evidence type="ECO:0000313" key="1">
    <source>
        <dbReference type="EMBL" id="QXF34311.1"/>
    </source>
</evidence>